<protein>
    <submittedName>
        <fullName evidence="1">Uncharacterized protein</fullName>
    </submittedName>
</protein>
<accession>A0A4S2KJ63</accession>
<gene>
    <name evidence="1" type="ORF">DBV15_02006</name>
</gene>
<sequence>MVEARRAYGSLACLETKCGHSLRGAPKCILALTNPPAGNDEYGPLTVLSGLCRHCPRNCKDAFALCGL</sequence>
<comment type="caution">
    <text evidence="1">The sequence shown here is derived from an EMBL/GenBank/DDBJ whole genome shotgun (WGS) entry which is preliminary data.</text>
</comment>
<evidence type="ECO:0000313" key="1">
    <source>
        <dbReference type="EMBL" id="TGZ49611.1"/>
    </source>
</evidence>
<reference evidence="1 2" key="1">
    <citation type="journal article" date="2019" name="Philos. Trans. R. Soc. Lond., B, Biol. Sci.">
        <title>Ant behaviour and brain gene expression of defending hosts depend on the ecological success of the intruding social parasite.</title>
        <authorList>
            <person name="Kaur R."/>
            <person name="Stoldt M."/>
            <person name="Jongepier E."/>
            <person name="Feldmeyer B."/>
            <person name="Menzel F."/>
            <person name="Bornberg-Bauer E."/>
            <person name="Foitzik S."/>
        </authorList>
    </citation>
    <scope>NUCLEOTIDE SEQUENCE [LARGE SCALE GENOMIC DNA]</scope>
    <source>
        <tissue evidence="1">Whole body</tissue>
    </source>
</reference>
<keyword evidence="2" id="KW-1185">Reference proteome</keyword>
<name>A0A4S2KJ63_9HYME</name>
<proteinExistence type="predicted"/>
<organism evidence="1 2">
    <name type="scientific">Temnothorax longispinosus</name>
    <dbReference type="NCBI Taxonomy" id="300112"/>
    <lineage>
        <taxon>Eukaryota</taxon>
        <taxon>Metazoa</taxon>
        <taxon>Ecdysozoa</taxon>
        <taxon>Arthropoda</taxon>
        <taxon>Hexapoda</taxon>
        <taxon>Insecta</taxon>
        <taxon>Pterygota</taxon>
        <taxon>Neoptera</taxon>
        <taxon>Endopterygota</taxon>
        <taxon>Hymenoptera</taxon>
        <taxon>Apocrita</taxon>
        <taxon>Aculeata</taxon>
        <taxon>Formicoidea</taxon>
        <taxon>Formicidae</taxon>
        <taxon>Myrmicinae</taxon>
        <taxon>Temnothorax</taxon>
    </lineage>
</organism>
<dbReference type="Proteomes" id="UP000310200">
    <property type="component" value="Unassembled WGS sequence"/>
</dbReference>
<dbReference type="EMBL" id="QBLH01002112">
    <property type="protein sequence ID" value="TGZ49611.1"/>
    <property type="molecule type" value="Genomic_DNA"/>
</dbReference>
<dbReference type="AlphaFoldDB" id="A0A4S2KJ63"/>
<evidence type="ECO:0000313" key="2">
    <source>
        <dbReference type="Proteomes" id="UP000310200"/>
    </source>
</evidence>